<dbReference type="PANTHER" id="PTHR38045:SF1">
    <property type="entry name" value="HEPARINASE II_III-LIKE PROTEIN"/>
    <property type="match status" value="1"/>
</dbReference>
<reference evidence="1" key="1">
    <citation type="submission" date="2020-08" db="EMBL/GenBank/DDBJ databases">
        <title>Genome public.</title>
        <authorList>
            <person name="Liu C."/>
            <person name="Sun Q."/>
        </authorList>
    </citation>
    <scope>NUCLEOTIDE SEQUENCE</scope>
    <source>
        <strain evidence="1">H8</strain>
    </source>
</reference>
<dbReference type="EMBL" id="JACRSU010000005">
    <property type="protein sequence ID" value="MBC8541728.1"/>
    <property type="molecule type" value="Genomic_DNA"/>
</dbReference>
<evidence type="ECO:0000313" key="1">
    <source>
        <dbReference type="EMBL" id="MBC8541728.1"/>
    </source>
</evidence>
<sequence length="558" mass="63605">MEFSNLNNNEFWKKVRECDDYQFLREELTALYKKNCTGELSLLTYSDYCIFFETGSRKEYEEGYFLRRRRLDILAVLCKIYPDNEPYFKQLENTIWAVLDEYSWALPAHVPDRNSYVPEFIDLFAAETGYCLSEMKSMFSGRLSPLMVSRITFELDRRIIKSFYAGRYWWESFPNNWAAVCAGSVGITFLYERPELFYAVKPRIDGAMKTFLSSYKSDGVCREGLGYWNYGFGYFCYYAAHLRTFSDGTDNLLALPQVKTIAKFQQQMFLKGSVTVSFADGSDNSSYILGLTHFLKAEFGDDFIIPKKVNHSILDTCGRWGAFSFSFLFYNKKLISGESAGSCLFADSAWFTMRNKTYAFAAKGGTNDEPHNHNDLGSFILADESGQLVCDLGCGEYTRQYFEPDTRYSILCNSSLGHGVPIIGGEAQREGAEFFAALCKTENGICIDLTHAYQTDAIKHIKRRFGFSENAVTLNDEFSFYRPVPVTERFVSRIKPEITENTVQIGNLRITAETGTPTVTTQRHLEHGGGGSATVYLIDFVLPPQTGFMFQAEFAFSY</sequence>
<name>A0A926HZR7_9FIRM</name>
<comment type="caution">
    <text evidence="1">The sequence shown here is derived from an EMBL/GenBank/DDBJ whole genome shotgun (WGS) entry which is preliminary data.</text>
</comment>
<dbReference type="Gene3D" id="1.50.10.100">
    <property type="entry name" value="Chondroitin AC/alginate lyase"/>
    <property type="match status" value="1"/>
</dbReference>
<dbReference type="PANTHER" id="PTHR38045">
    <property type="entry name" value="CHROMOSOME 1, WHOLE GENOME SHOTGUN SEQUENCE"/>
    <property type="match status" value="1"/>
</dbReference>
<proteinExistence type="predicted"/>
<evidence type="ECO:0000313" key="2">
    <source>
        <dbReference type="Proteomes" id="UP000611762"/>
    </source>
</evidence>
<protein>
    <submittedName>
        <fullName evidence="1">Heparinase II/III family protein</fullName>
    </submittedName>
</protein>
<dbReference type="Gene3D" id="2.70.98.70">
    <property type="match status" value="1"/>
</dbReference>
<organism evidence="1 2">
    <name type="scientific">Congzhengia minquanensis</name>
    <dbReference type="NCBI Taxonomy" id="2763657"/>
    <lineage>
        <taxon>Bacteria</taxon>
        <taxon>Bacillati</taxon>
        <taxon>Bacillota</taxon>
        <taxon>Clostridia</taxon>
        <taxon>Eubacteriales</taxon>
        <taxon>Oscillospiraceae</taxon>
        <taxon>Congzhengia</taxon>
    </lineage>
</organism>
<dbReference type="RefSeq" id="WP_249313743.1">
    <property type="nucleotide sequence ID" value="NZ_JACRSU010000005.1"/>
</dbReference>
<gene>
    <name evidence="1" type="ORF">H8698_12140</name>
</gene>
<dbReference type="Proteomes" id="UP000611762">
    <property type="component" value="Unassembled WGS sequence"/>
</dbReference>
<keyword evidence="2" id="KW-1185">Reference proteome</keyword>
<dbReference type="AlphaFoldDB" id="A0A926HZR7"/>
<dbReference type="InterPro" id="IPR008929">
    <property type="entry name" value="Chondroitin_lyas"/>
</dbReference>
<dbReference type="SUPFAM" id="SSF48230">
    <property type="entry name" value="Chondroitin AC/alginate lyase"/>
    <property type="match status" value="1"/>
</dbReference>
<accession>A0A926HZR7</accession>